<evidence type="ECO:0000313" key="7">
    <source>
        <dbReference type="EMBL" id="GBP29724.1"/>
    </source>
</evidence>
<dbReference type="EMBL" id="BGZK01000223">
    <property type="protein sequence ID" value="GBP29724.1"/>
    <property type="molecule type" value="Genomic_DNA"/>
</dbReference>
<keyword evidence="4 5" id="KW-0472">Membrane</keyword>
<accession>A0A4C1UVB1</accession>
<evidence type="ECO:0000256" key="6">
    <source>
        <dbReference type="RuleBase" id="RU000488"/>
    </source>
</evidence>
<dbReference type="InterPro" id="IPR023395">
    <property type="entry name" value="MCP_dom_sf"/>
</dbReference>
<sequence length="104" mass="11642">MEHVGMIKTGTNIVKNEGLLKLWSGLTPMLQRHAVYAGFRLLIYEKTRDYLRDKDGNISLQAASFGGCFVLAREGSHLKNVSCDNFQLTRELPPWTALSGGCER</sequence>
<keyword evidence="3 5" id="KW-0812">Transmembrane</keyword>
<comment type="caution">
    <text evidence="7">The sequence shown here is derived from an EMBL/GenBank/DDBJ whole genome shotgun (WGS) entry which is preliminary data.</text>
</comment>
<dbReference type="OrthoDB" id="756301at2759"/>
<keyword evidence="6" id="KW-0813">Transport</keyword>
<dbReference type="Gene3D" id="1.50.40.10">
    <property type="entry name" value="Mitochondrial carrier domain"/>
    <property type="match status" value="1"/>
</dbReference>
<reference evidence="7 8" key="1">
    <citation type="journal article" date="2019" name="Commun. Biol.">
        <title>The bagworm genome reveals a unique fibroin gene that provides high tensile strength.</title>
        <authorList>
            <person name="Kono N."/>
            <person name="Nakamura H."/>
            <person name="Ohtoshi R."/>
            <person name="Tomita M."/>
            <person name="Numata K."/>
            <person name="Arakawa K."/>
        </authorList>
    </citation>
    <scope>NUCLEOTIDE SEQUENCE [LARGE SCALE GENOMIC DNA]</scope>
</reference>
<comment type="similarity">
    <text evidence="2 6">Belongs to the mitochondrial carrier (TC 2.A.29) family.</text>
</comment>
<evidence type="ECO:0000256" key="1">
    <source>
        <dbReference type="ARBA" id="ARBA00004141"/>
    </source>
</evidence>
<name>A0A4C1UVB1_EUMVA</name>
<evidence type="ECO:0000256" key="4">
    <source>
        <dbReference type="ARBA" id="ARBA00023136"/>
    </source>
</evidence>
<organism evidence="7 8">
    <name type="scientific">Eumeta variegata</name>
    <name type="common">Bagworm moth</name>
    <name type="synonym">Eumeta japonica</name>
    <dbReference type="NCBI Taxonomy" id="151549"/>
    <lineage>
        <taxon>Eukaryota</taxon>
        <taxon>Metazoa</taxon>
        <taxon>Ecdysozoa</taxon>
        <taxon>Arthropoda</taxon>
        <taxon>Hexapoda</taxon>
        <taxon>Insecta</taxon>
        <taxon>Pterygota</taxon>
        <taxon>Neoptera</taxon>
        <taxon>Endopterygota</taxon>
        <taxon>Lepidoptera</taxon>
        <taxon>Glossata</taxon>
        <taxon>Ditrysia</taxon>
        <taxon>Tineoidea</taxon>
        <taxon>Psychidae</taxon>
        <taxon>Oiketicinae</taxon>
        <taxon>Eumeta</taxon>
    </lineage>
</organism>
<dbReference type="SUPFAM" id="SSF103506">
    <property type="entry name" value="Mitochondrial carrier"/>
    <property type="match status" value="1"/>
</dbReference>
<evidence type="ECO:0000256" key="2">
    <source>
        <dbReference type="ARBA" id="ARBA00006375"/>
    </source>
</evidence>
<dbReference type="GO" id="GO:0016020">
    <property type="term" value="C:membrane"/>
    <property type="evidence" value="ECO:0007669"/>
    <property type="project" value="UniProtKB-SubCell"/>
</dbReference>
<dbReference type="PROSITE" id="PS50920">
    <property type="entry name" value="SOLCAR"/>
    <property type="match status" value="1"/>
</dbReference>
<proteinExistence type="inferred from homology"/>
<feature type="repeat" description="Solcar" evidence="5">
    <location>
        <begin position="1"/>
        <end position="50"/>
    </location>
</feature>
<protein>
    <submittedName>
        <fullName evidence="7">Mitochondrial uncoupling protein 4</fullName>
    </submittedName>
</protein>
<dbReference type="Proteomes" id="UP000299102">
    <property type="component" value="Unassembled WGS sequence"/>
</dbReference>
<comment type="subcellular location">
    <subcellularLocation>
        <location evidence="1">Membrane</location>
        <topology evidence="1">Multi-pass membrane protein</topology>
    </subcellularLocation>
</comment>
<gene>
    <name evidence="7" type="primary">SLC25A27</name>
    <name evidence="7" type="ORF">EVAR_13647_1</name>
</gene>
<evidence type="ECO:0000256" key="5">
    <source>
        <dbReference type="PROSITE-ProRule" id="PRU00282"/>
    </source>
</evidence>
<evidence type="ECO:0000256" key="3">
    <source>
        <dbReference type="ARBA" id="ARBA00022692"/>
    </source>
</evidence>
<dbReference type="AlphaFoldDB" id="A0A4C1UVB1"/>
<evidence type="ECO:0000313" key="8">
    <source>
        <dbReference type="Proteomes" id="UP000299102"/>
    </source>
</evidence>
<dbReference type="InterPro" id="IPR018108">
    <property type="entry name" value="MCP_transmembrane"/>
</dbReference>
<dbReference type="Pfam" id="PF00153">
    <property type="entry name" value="Mito_carr"/>
    <property type="match status" value="1"/>
</dbReference>
<keyword evidence="8" id="KW-1185">Reference proteome</keyword>